<reference evidence="1 2" key="1">
    <citation type="journal article" date="2018" name="Nat. Ecol. Evol.">
        <title>Pezizomycetes genomes reveal the molecular basis of ectomycorrhizal truffle lifestyle.</title>
        <authorList>
            <person name="Murat C."/>
            <person name="Payen T."/>
            <person name="Noel B."/>
            <person name="Kuo A."/>
            <person name="Morin E."/>
            <person name="Chen J."/>
            <person name="Kohler A."/>
            <person name="Krizsan K."/>
            <person name="Balestrini R."/>
            <person name="Da Silva C."/>
            <person name="Montanini B."/>
            <person name="Hainaut M."/>
            <person name="Levati E."/>
            <person name="Barry K.W."/>
            <person name="Belfiori B."/>
            <person name="Cichocki N."/>
            <person name="Clum A."/>
            <person name="Dockter R.B."/>
            <person name="Fauchery L."/>
            <person name="Guy J."/>
            <person name="Iotti M."/>
            <person name="Le Tacon F."/>
            <person name="Lindquist E.A."/>
            <person name="Lipzen A."/>
            <person name="Malagnac F."/>
            <person name="Mello A."/>
            <person name="Molinier V."/>
            <person name="Miyauchi S."/>
            <person name="Poulain J."/>
            <person name="Riccioni C."/>
            <person name="Rubini A."/>
            <person name="Sitrit Y."/>
            <person name="Splivallo R."/>
            <person name="Traeger S."/>
            <person name="Wang M."/>
            <person name="Zifcakova L."/>
            <person name="Wipf D."/>
            <person name="Zambonelli A."/>
            <person name="Paolocci F."/>
            <person name="Nowrousian M."/>
            <person name="Ottonello S."/>
            <person name="Baldrian P."/>
            <person name="Spatafora J.W."/>
            <person name="Henrissat B."/>
            <person name="Nagy L.G."/>
            <person name="Aury J.M."/>
            <person name="Wincker P."/>
            <person name="Grigoriev I.V."/>
            <person name="Bonfante P."/>
            <person name="Martin F.M."/>
        </authorList>
    </citation>
    <scope>NUCLEOTIDE SEQUENCE [LARGE SCALE GENOMIC DNA]</scope>
    <source>
        <strain evidence="1 2">RN42</strain>
    </source>
</reference>
<keyword evidence="2" id="KW-1185">Reference proteome</keyword>
<dbReference type="EMBL" id="ML119830">
    <property type="protein sequence ID" value="RPA73196.1"/>
    <property type="molecule type" value="Genomic_DNA"/>
</dbReference>
<accession>A0A3N4HJV2</accession>
<name>A0A3N4HJV2_ASCIM</name>
<sequence length="99" mass="10688">MASLRIYRLVAHHSIPLLSCGLLAQSLISRFECSLPPPGRCSCVSHASSNVVFNASPSSAVYFVYIRSSFRAPVPSRTVVTASDNGTEGVRVHLFRIPA</sequence>
<evidence type="ECO:0000313" key="2">
    <source>
        <dbReference type="Proteomes" id="UP000275078"/>
    </source>
</evidence>
<protein>
    <submittedName>
        <fullName evidence="1">Uncharacterized protein</fullName>
    </submittedName>
</protein>
<organism evidence="1 2">
    <name type="scientific">Ascobolus immersus RN42</name>
    <dbReference type="NCBI Taxonomy" id="1160509"/>
    <lineage>
        <taxon>Eukaryota</taxon>
        <taxon>Fungi</taxon>
        <taxon>Dikarya</taxon>
        <taxon>Ascomycota</taxon>
        <taxon>Pezizomycotina</taxon>
        <taxon>Pezizomycetes</taxon>
        <taxon>Pezizales</taxon>
        <taxon>Ascobolaceae</taxon>
        <taxon>Ascobolus</taxon>
    </lineage>
</organism>
<evidence type="ECO:0000313" key="1">
    <source>
        <dbReference type="EMBL" id="RPA73196.1"/>
    </source>
</evidence>
<dbReference type="AlphaFoldDB" id="A0A3N4HJV2"/>
<proteinExistence type="predicted"/>
<gene>
    <name evidence="1" type="ORF">BJ508DRAFT_54384</name>
</gene>
<dbReference type="Proteomes" id="UP000275078">
    <property type="component" value="Unassembled WGS sequence"/>
</dbReference>